<keyword evidence="1" id="KW-0732">Signal</keyword>
<protein>
    <submittedName>
        <fullName evidence="2">Uncharacterized protein</fullName>
    </submittedName>
</protein>
<accession>A0A7X8SQ20</accession>
<evidence type="ECO:0000256" key="1">
    <source>
        <dbReference type="SAM" id="SignalP"/>
    </source>
</evidence>
<dbReference type="EMBL" id="JABAIL010000011">
    <property type="protein sequence ID" value="NLR94299.1"/>
    <property type="molecule type" value="Genomic_DNA"/>
</dbReference>
<feature type="chain" id="PRO_5030626098" evidence="1">
    <location>
        <begin position="22"/>
        <end position="524"/>
    </location>
</feature>
<feature type="signal peptide" evidence="1">
    <location>
        <begin position="1"/>
        <end position="21"/>
    </location>
</feature>
<dbReference type="AlphaFoldDB" id="A0A7X8SQ20"/>
<dbReference type="PROSITE" id="PS51257">
    <property type="entry name" value="PROKAR_LIPOPROTEIN"/>
    <property type="match status" value="1"/>
</dbReference>
<proteinExistence type="predicted"/>
<gene>
    <name evidence="2" type="ORF">HGP29_24055</name>
</gene>
<comment type="caution">
    <text evidence="2">The sequence shown here is derived from an EMBL/GenBank/DDBJ whole genome shotgun (WGS) entry which is preliminary data.</text>
</comment>
<evidence type="ECO:0000313" key="2">
    <source>
        <dbReference type="EMBL" id="NLR94299.1"/>
    </source>
</evidence>
<reference evidence="2 3" key="1">
    <citation type="submission" date="2020-04" db="EMBL/GenBank/DDBJ databases">
        <title>Flammeovirga sp. SR4, a novel species isolated from seawater.</title>
        <authorList>
            <person name="Wang X."/>
        </authorList>
    </citation>
    <scope>NUCLEOTIDE SEQUENCE [LARGE SCALE GENOMIC DNA]</scope>
    <source>
        <strain evidence="2 3">SR4</strain>
    </source>
</reference>
<keyword evidence="3" id="KW-1185">Reference proteome</keyword>
<dbReference type="Gene3D" id="2.60.120.260">
    <property type="entry name" value="Galactose-binding domain-like"/>
    <property type="match status" value="1"/>
</dbReference>
<sequence length="524" mass="56835">MKKLNYIVFFSMIAMLIGCNANEWEAPSEEPNHHVVYTSEADYDNKVEVGGKISFGDVSRGVTSRTWTIPSGAIMDGSTSSTSSEDVIHVTFNEVGEHKVELAQTFGSSVYVDTVLMGSQIDTAYTVTVLEPVDVSLKAYVIDIDGTETELDLTSGVTNEILAGLYVKYVFDSKGSPENVNYEFEGGDPATMVYDETQILEGTAAETFVQYKRLGEFSTSVVASRDRPFGADTLSLLNLIKVVPSTHPVELTGVYTVGEKVALDFSREINPETVEAATFTIHLVNTDKGIDKSVAVTSASLDADAANIVLLELEDEVIYYDDVATVTYTPGNLTSLDGKEVDAFSDQLISIGGLVNILESSTFDQGIENSLNSNYAAAGWGGSWDNYTAEVTSEKAYSGSKSLKIHMADASANMAMVHVDDSGSGHEVPTEAGKTYLITAMIYIDNYTAWAGFEVDFNATWTNRAELSGGSPQNEWYEASFGIYTCRDGESKVPTLRAFNEYGGGVPLTYYVDDFSIVEVSLRP</sequence>
<name>A0A7X8SQ20_9BACT</name>
<evidence type="ECO:0000313" key="3">
    <source>
        <dbReference type="Proteomes" id="UP000585050"/>
    </source>
</evidence>
<organism evidence="2 3">
    <name type="scientific">Flammeovirga agarivorans</name>
    <dbReference type="NCBI Taxonomy" id="2726742"/>
    <lineage>
        <taxon>Bacteria</taxon>
        <taxon>Pseudomonadati</taxon>
        <taxon>Bacteroidota</taxon>
        <taxon>Cytophagia</taxon>
        <taxon>Cytophagales</taxon>
        <taxon>Flammeovirgaceae</taxon>
        <taxon>Flammeovirga</taxon>
    </lineage>
</organism>
<dbReference type="Proteomes" id="UP000585050">
    <property type="component" value="Unassembled WGS sequence"/>
</dbReference>
<dbReference type="RefSeq" id="WP_168885012.1">
    <property type="nucleotide sequence ID" value="NZ_JABAIL010000011.1"/>
</dbReference>